<reference evidence="1 2" key="1">
    <citation type="journal article" date="2011" name="PLoS Pathog.">
        <title>Endophytic Life Strategies Decoded by Genome and Transcriptome Analyses of the Mutualistic Root Symbiont Piriformospora indica.</title>
        <authorList>
            <person name="Zuccaro A."/>
            <person name="Lahrmann U."/>
            <person name="Guldener U."/>
            <person name="Langen G."/>
            <person name="Pfiffi S."/>
            <person name="Biedenkopf D."/>
            <person name="Wong P."/>
            <person name="Samans B."/>
            <person name="Grimm C."/>
            <person name="Basiewicz M."/>
            <person name="Murat C."/>
            <person name="Martin F."/>
            <person name="Kogel K.H."/>
        </authorList>
    </citation>
    <scope>NUCLEOTIDE SEQUENCE [LARGE SCALE GENOMIC DNA]</scope>
    <source>
        <strain evidence="1 2">DSM 11827</strain>
    </source>
</reference>
<dbReference type="OrthoDB" id="5986190at2759"/>
<dbReference type="AlphaFoldDB" id="G4TZN0"/>
<comment type="caution">
    <text evidence="1">The sequence shown here is derived from an EMBL/GenBank/DDBJ whole genome shotgun (WGS) entry which is preliminary data.</text>
</comment>
<dbReference type="InterPro" id="IPR011990">
    <property type="entry name" value="TPR-like_helical_dom_sf"/>
</dbReference>
<evidence type="ECO:0000313" key="1">
    <source>
        <dbReference type="EMBL" id="CCA76773.1"/>
    </source>
</evidence>
<evidence type="ECO:0000313" key="2">
    <source>
        <dbReference type="Proteomes" id="UP000007148"/>
    </source>
</evidence>
<dbReference type="Gene3D" id="1.25.40.10">
    <property type="entry name" value="Tetratricopeptide repeat domain"/>
    <property type="match status" value="1"/>
</dbReference>
<dbReference type="Pfam" id="PF13374">
    <property type="entry name" value="TPR_10"/>
    <property type="match status" value="2"/>
</dbReference>
<dbReference type="SUPFAM" id="SSF48452">
    <property type="entry name" value="TPR-like"/>
    <property type="match status" value="1"/>
</dbReference>
<protein>
    <recommendedName>
        <fullName evidence="3">Kinesin light chain</fullName>
    </recommendedName>
</protein>
<name>G4TZN0_SERID</name>
<dbReference type="InterPro" id="IPR053137">
    <property type="entry name" value="NLR-like"/>
</dbReference>
<accession>G4TZN0</accession>
<gene>
    <name evidence="1" type="ORF">PIIN_10760</name>
</gene>
<sequence length="154" mass="17767">MRNLAITLYNRGQLDEAEKLERDVLALRLEILGQQHKDTIMVMRDLALTLYRRSQRDGAEKIEQGVKSLLPRILGRRKALRALSHSLFILQKSGQLEESANLLREAMKLRREVPGEETPNTSELESLLELVMAEKSHHGSRRRPLTRYLPVLFS</sequence>
<organism evidence="1 2">
    <name type="scientific">Serendipita indica (strain DSM 11827)</name>
    <name type="common">Root endophyte fungus</name>
    <name type="synonym">Piriformospora indica</name>
    <dbReference type="NCBI Taxonomy" id="1109443"/>
    <lineage>
        <taxon>Eukaryota</taxon>
        <taxon>Fungi</taxon>
        <taxon>Dikarya</taxon>
        <taxon>Basidiomycota</taxon>
        <taxon>Agaricomycotina</taxon>
        <taxon>Agaricomycetes</taxon>
        <taxon>Sebacinales</taxon>
        <taxon>Serendipitaceae</taxon>
        <taxon>Serendipita</taxon>
    </lineage>
</organism>
<dbReference type="PANTHER" id="PTHR46082:SF6">
    <property type="entry name" value="AAA+ ATPASE DOMAIN-CONTAINING PROTEIN-RELATED"/>
    <property type="match status" value="1"/>
</dbReference>
<evidence type="ECO:0008006" key="3">
    <source>
        <dbReference type="Google" id="ProtNLM"/>
    </source>
</evidence>
<dbReference type="HOGENOM" id="CLU_000288_125_15_1"/>
<dbReference type="InParanoid" id="G4TZN0"/>
<keyword evidence="2" id="KW-1185">Reference proteome</keyword>
<dbReference type="Proteomes" id="UP000007148">
    <property type="component" value="Unassembled WGS sequence"/>
</dbReference>
<dbReference type="PANTHER" id="PTHR46082">
    <property type="entry name" value="ATP/GTP-BINDING PROTEIN-RELATED"/>
    <property type="match status" value="1"/>
</dbReference>
<dbReference type="STRING" id="1109443.G4TZN0"/>
<proteinExistence type="predicted"/>
<dbReference type="EMBL" id="CAFZ01000989">
    <property type="protein sequence ID" value="CCA76773.1"/>
    <property type="molecule type" value="Genomic_DNA"/>
</dbReference>